<dbReference type="RefSeq" id="WP_179267654.1">
    <property type="nucleotide sequence ID" value="NZ_CP058579.1"/>
</dbReference>
<evidence type="ECO:0000313" key="5">
    <source>
        <dbReference type="Proteomes" id="UP000509626"/>
    </source>
</evidence>
<dbReference type="Proteomes" id="UP000509626">
    <property type="component" value="Chromosome"/>
</dbReference>
<sequence length="371" mass="40736">MGPTLYQPVEDLETPALLVDIDAMERNIDEYATFADESDVSLRSHVKTHKNAELAALEDEMTDGGGICCQTLGEVETMARNGIDDIYLSYQVIGDRKLDRFCWLSQKVEKLATTVDSDATIDLLQDAAHDHETTADVILEIDVGLHRTGVGPGPAAVALAERVDEAANLEFDGILAYESHVKAEAETESEFDKLCWEAMELAQDVVEDIEAAGISVDEVKVGGTATSGYSGKHPVVTEINPGMYPFNDVGELELRPWEVSKDDCAATVVTTVISVPDDDRLVVDGGSKTFSLDKPQMPVPKNRDDIEYVNASEEHGWIDTSDSDESFAVGDRLEFIVPHVCTTINLHDLIIGIRNDRVEELWEVQARGKVR</sequence>
<keyword evidence="2" id="KW-0456">Lyase</keyword>
<dbReference type="GO" id="GO:0008721">
    <property type="term" value="F:D-serine ammonia-lyase activity"/>
    <property type="evidence" value="ECO:0007669"/>
    <property type="project" value="TreeGrafter"/>
</dbReference>
<dbReference type="GeneID" id="56036732"/>
<dbReference type="PANTHER" id="PTHR28004">
    <property type="entry name" value="ZGC:162816-RELATED"/>
    <property type="match status" value="1"/>
</dbReference>
<keyword evidence="5" id="KW-1185">Reference proteome</keyword>
<feature type="domain" description="D-serine dehydratase-like" evidence="3">
    <location>
        <begin position="265"/>
        <end position="354"/>
    </location>
</feature>
<dbReference type="Pfam" id="PF14031">
    <property type="entry name" value="D-ser_dehydrat"/>
    <property type="match status" value="1"/>
</dbReference>
<dbReference type="InterPro" id="IPR001608">
    <property type="entry name" value="Ala_racemase_N"/>
</dbReference>
<dbReference type="InterPro" id="IPR029066">
    <property type="entry name" value="PLP-binding_barrel"/>
</dbReference>
<proteinExistence type="inferred from homology"/>
<dbReference type="KEGG" id="halu:HUG12_04695"/>
<dbReference type="SMART" id="SM01119">
    <property type="entry name" value="D-ser_dehydrat"/>
    <property type="match status" value="1"/>
</dbReference>
<dbReference type="AlphaFoldDB" id="A0A7D5L9E6"/>
<evidence type="ECO:0000259" key="3">
    <source>
        <dbReference type="SMART" id="SM01119"/>
    </source>
</evidence>
<reference evidence="4 5" key="1">
    <citation type="submission" date="2020-06" db="EMBL/GenBank/DDBJ databases">
        <title>NJ-3-1, isolated from saline soil.</title>
        <authorList>
            <person name="Cui H.L."/>
            <person name="Shi X."/>
        </authorList>
    </citation>
    <scope>NUCLEOTIDE SEQUENCE [LARGE SCALE GENOMIC DNA]</scope>
    <source>
        <strain evidence="4 5">NJ-3-1</strain>
    </source>
</reference>
<dbReference type="Gene3D" id="2.40.37.20">
    <property type="entry name" value="D-serine dehydratase-like domain"/>
    <property type="match status" value="1"/>
</dbReference>
<dbReference type="Gene3D" id="3.20.20.10">
    <property type="entry name" value="Alanine racemase"/>
    <property type="match status" value="1"/>
</dbReference>
<gene>
    <name evidence="4" type="ORF">HUG12_04695</name>
</gene>
<evidence type="ECO:0000256" key="1">
    <source>
        <dbReference type="ARBA" id="ARBA00005323"/>
    </source>
</evidence>
<dbReference type="InterPro" id="IPR051466">
    <property type="entry name" value="D-amino_acid_metab_enzyme"/>
</dbReference>
<dbReference type="InterPro" id="IPR042208">
    <property type="entry name" value="D-ser_dehydrat-like_sf"/>
</dbReference>
<evidence type="ECO:0000256" key="2">
    <source>
        <dbReference type="ARBA" id="ARBA00023239"/>
    </source>
</evidence>
<dbReference type="Pfam" id="PF01168">
    <property type="entry name" value="Ala_racemase_N"/>
    <property type="match status" value="1"/>
</dbReference>
<dbReference type="GO" id="GO:0036088">
    <property type="term" value="P:D-serine catabolic process"/>
    <property type="evidence" value="ECO:0007669"/>
    <property type="project" value="TreeGrafter"/>
</dbReference>
<name>A0A7D5L9E6_9EURY</name>
<comment type="similarity">
    <text evidence="1">Belongs to the DSD1 family.</text>
</comment>
<dbReference type="InterPro" id="IPR026956">
    <property type="entry name" value="D-ser_dehydrat-like_dom"/>
</dbReference>
<organism evidence="4 5">
    <name type="scientific">Halorarum salinum</name>
    <dbReference type="NCBI Taxonomy" id="2743089"/>
    <lineage>
        <taxon>Archaea</taxon>
        <taxon>Methanobacteriati</taxon>
        <taxon>Methanobacteriota</taxon>
        <taxon>Stenosarchaea group</taxon>
        <taxon>Halobacteria</taxon>
        <taxon>Halobacteriales</taxon>
        <taxon>Haloferacaceae</taxon>
        <taxon>Halorarum</taxon>
    </lineage>
</organism>
<protein>
    <submittedName>
        <fullName evidence="4">Alanine racemase</fullName>
    </submittedName>
</protein>
<evidence type="ECO:0000313" key="4">
    <source>
        <dbReference type="EMBL" id="QLG61070.1"/>
    </source>
</evidence>
<dbReference type="SUPFAM" id="SSF51419">
    <property type="entry name" value="PLP-binding barrel"/>
    <property type="match status" value="1"/>
</dbReference>
<dbReference type="EMBL" id="CP058579">
    <property type="protein sequence ID" value="QLG61070.1"/>
    <property type="molecule type" value="Genomic_DNA"/>
</dbReference>
<accession>A0A7D5L9E6</accession>
<dbReference type="PANTHER" id="PTHR28004:SF2">
    <property type="entry name" value="D-SERINE DEHYDRATASE"/>
    <property type="match status" value="1"/>
</dbReference>